<reference evidence="2" key="1">
    <citation type="journal article" date="2020" name="Nature">
        <title>Giant virus diversity and host interactions through global metagenomics.</title>
        <authorList>
            <person name="Schulz F."/>
            <person name="Roux S."/>
            <person name="Paez-Espino D."/>
            <person name="Jungbluth S."/>
            <person name="Walsh D.A."/>
            <person name="Denef V.J."/>
            <person name="McMahon K.D."/>
            <person name="Konstantinidis K.T."/>
            <person name="Eloe-Fadrosh E.A."/>
            <person name="Kyrpides N.C."/>
            <person name="Woyke T."/>
        </authorList>
    </citation>
    <scope>NUCLEOTIDE SEQUENCE</scope>
    <source>
        <strain evidence="2">GVMAG-M-3300023179-82</strain>
    </source>
</reference>
<dbReference type="InterPro" id="IPR027417">
    <property type="entry name" value="P-loop_NTPase"/>
</dbReference>
<dbReference type="Pfam" id="PF01926">
    <property type="entry name" value="MMR_HSR1"/>
    <property type="match status" value="1"/>
</dbReference>
<protein>
    <recommendedName>
        <fullName evidence="1">G domain-containing protein</fullName>
    </recommendedName>
</protein>
<organism evidence="2">
    <name type="scientific">viral metagenome</name>
    <dbReference type="NCBI Taxonomy" id="1070528"/>
    <lineage>
        <taxon>unclassified sequences</taxon>
        <taxon>metagenomes</taxon>
        <taxon>organismal metagenomes</taxon>
    </lineage>
</organism>
<evidence type="ECO:0000313" key="2">
    <source>
        <dbReference type="EMBL" id="QHT76935.1"/>
    </source>
</evidence>
<proteinExistence type="predicted"/>
<dbReference type="SUPFAM" id="SSF52540">
    <property type="entry name" value="P-loop containing nucleoside triphosphate hydrolases"/>
    <property type="match status" value="1"/>
</dbReference>
<dbReference type="GO" id="GO:0005525">
    <property type="term" value="F:GTP binding"/>
    <property type="evidence" value="ECO:0007669"/>
    <property type="project" value="InterPro"/>
</dbReference>
<name>A0A6C0H9Y6_9ZZZZ</name>
<feature type="domain" description="G" evidence="1">
    <location>
        <begin position="6"/>
        <end position="120"/>
    </location>
</feature>
<evidence type="ECO:0000259" key="1">
    <source>
        <dbReference type="Pfam" id="PF01926"/>
    </source>
</evidence>
<dbReference type="Gene3D" id="3.40.50.300">
    <property type="entry name" value="P-loop containing nucleotide triphosphate hydrolases"/>
    <property type="match status" value="1"/>
</dbReference>
<accession>A0A6C0H9Y6</accession>
<dbReference type="EMBL" id="MN739908">
    <property type="protein sequence ID" value="QHT76935.1"/>
    <property type="molecule type" value="Genomic_DNA"/>
</dbReference>
<dbReference type="AlphaFoldDB" id="A0A6C0H9Y6"/>
<dbReference type="InterPro" id="IPR006073">
    <property type="entry name" value="GTP-bd"/>
</dbReference>
<sequence length="594" mass="70290">MSDFIVAFVGLPSSGKSSIINSLCFKRIQQTGICRTTTEFKLIDNTLIDDANNKFKVIDLPGICDSEETIKSSSGNNFNELTYAHITNATLIIWTSDINKAFITTHEVEEFNKIKEYIKERTESSGTLYYIIIMLSKCDKLHSTKKDKKKSIKNNNDEIEDSDEETNINDVIDKVKQKFPNDVILLFNAFGRSYHNKKSSATLKKFIEKTFNGIPTNHNIKFDISNYMKYELEQQKLYYTHFLKSFEDYVNDKITIDTVKEKWNKVNDEDKCKIITELCQLKELEKNILTSRHVKIYEYIIMVCDMNKKYETNYFINKILIYIYIYLICHISYHYINNKNPEKINYDYNLLDPSTCYHYSHLCAFTSKIINIYYKKYETSQNIVKIFISLCQQFIQQYKLMSYSFHSDFIDYLIFSPHITQITGVIFLLKISDSFWDIAFQPSFKLSFNNMINNNISDFPMIFNKLEKFLNSGFIKKLNDCDYDKYIEFLKDIIGCDYTILLYKLKIIKLILNNQIYYDNANIASNSFYTVYKELMHPKIPYHRIKNNTECNNLLDAFWTKVYSNIKIEYNSSLFEYFVPISIEELLYKINDDK</sequence>